<name>A0A495JCP4_9ACTN</name>
<protein>
    <submittedName>
        <fullName evidence="2">Uncharacterized protein DUF4240</fullName>
    </submittedName>
</protein>
<keyword evidence="3" id="KW-1185">Reference proteome</keyword>
<evidence type="ECO:0000259" key="1">
    <source>
        <dbReference type="Pfam" id="PF14024"/>
    </source>
</evidence>
<evidence type="ECO:0000313" key="3">
    <source>
        <dbReference type="Proteomes" id="UP000277671"/>
    </source>
</evidence>
<dbReference type="EMBL" id="RBKT01000001">
    <property type="protein sequence ID" value="RKR86687.1"/>
    <property type="molecule type" value="Genomic_DNA"/>
</dbReference>
<dbReference type="Proteomes" id="UP000277671">
    <property type="component" value="Unassembled WGS sequence"/>
</dbReference>
<comment type="caution">
    <text evidence="2">The sequence shown here is derived from an EMBL/GenBank/DDBJ whole genome shotgun (WGS) entry which is preliminary data.</text>
</comment>
<accession>A0A495JCP4</accession>
<evidence type="ECO:0000313" key="2">
    <source>
        <dbReference type="EMBL" id="RKR86687.1"/>
    </source>
</evidence>
<proteinExistence type="predicted"/>
<feature type="domain" description="DUF4240" evidence="1">
    <location>
        <begin position="4"/>
        <end position="134"/>
    </location>
</feature>
<organism evidence="2 3">
    <name type="scientific">Micromonospora pisi</name>
    <dbReference type="NCBI Taxonomy" id="589240"/>
    <lineage>
        <taxon>Bacteria</taxon>
        <taxon>Bacillati</taxon>
        <taxon>Actinomycetota</taxon>
        <taxon>Actinomycetes</taxon>
        <taxon>Micromonosporales</taxon>
        <taxon>Micromonosporaceae</taxon>
        <taxon>Micromonospora</taxon>
    </lineage>
</organism>
<gene>
    <name evidence="2" type="ORF">BDK92_0945</name>
</gene>
<reference evidence="2 3" key="1">
    <citation type="submission" date="2018-10" db="EMBL/GenBank/DDBJ databases">
        <title>Sequencing the genomes of 1000 actinobacteria strains.</title>
        <authorList>
            <person name="Klenk H.-P."/>
        </authorList>
    </citation>
    <scope>NUCLEOTIDE SEQUENCE [LARGE SCALE GENOMIC DNA]</scope>
    <source>
        <strain evidence="2 3">DSM 45175</strain>
    </source>
</reference>
<dbReference type="Pfam" id="PF14024">
    <property type="entry name" value="DUF4240"/>
    <property type="match status" value="1"/>
</dbReference>
<dbReference type="InterPro" id="IPR025334">
    <property type="entry name" value="DUF4240"/>
</dbReference>
<dbReference type="AlphaFoldDB" id="A0A495JCP4"/>
<sequence length="184" mass="20691">MAIMDWDEFWAIVDRAREGVDDTRTGEGAEEVAERIGGRLTELGREAAVGFDLRYDALAAESYDWNLWGAAYLMKGGCSDDAFDYFRGWLVAQGRSTWERALRDPDTLAELGIDSDDDFLECEDMLGVGRAAFDEDEDFYAALDAARAELPADTFNGPLLGDDFDHDDDSEVRTRYPRLAEIYL</sequence>